<accession>A0A3N4HLE4</accession>
<sequence>MGKSEFILWSSVTANPSLSPSKSEFEPLTSYNWLKTSRPTIAVPGHPAVWSPKPAGTKTRLLPDRGGNFINENAARCETYPMEPLFRALEVSNPDFSFATTSIITDRASLRRLLEFASGSRPSRIFAINVQRFGGVTMLFTHTNTPRIRGGPGGYGEGFEKEFARWPQGLENSSRHHRVIRYTFCGMEMIVRYEADVVIGEGEDHKVDEDHDATDDQQAISNMLSSLSINTDSPKKQPSQSINGSNFTVQKLGKLVPNSHTAEMKTHAVGNKNFYKKMKAAYPQLWFSHTPNLIIGMHNNGVFEDVKVLDVRGKDSVRMSKENDGFVQWENNNQHNLRKLRSLLSQICEIATRRKEALIVSYVSKELLKVDPYPKRSWLPEDIIMWIGGGKGKDLV</sequence>
<dbReference type="STRING" id="1160509.A0A3N4HLE4"/>
<organism evidence="1 2">
    <name type="scientific">Ascobolus immersus RN42</name>
    <dbReference type="NCBI Taxonomy" id="1160509"/>
    <lineage>
        <taxon>Eukaryota</taxon>
        <taxon>Fungi</taxon>
        <taxon>Dikarya</taxon>
        <taxon>Ascomycota</taxon>
        <taxon>Pezizomycotina</taxon>
        <taxon>Pezizomycetes</taxon>
        <taxon>Pezizales</taxon>
        <taxon>Ascobolaceae</taxon>
        <taxon>Ascobolus</taxon>
    </lineage>
</organism>
<keyword evidence="2" id="KW-1185">Reference proteome</keyword>
<name>A0A3N4HLE4_ASCIM</name>
<dbReference type="PANTHER" id="PTHR35179">
    <property type="entry name" value="PROTEIN CBG02620"/>
    <property type="match status" value="1"/>
</dbReference>
<dbReference type="Proteomes" id="UP000275078">
    <property type="component" value="Unassembled WGS sequence"/>
</dbReference>
<proteinExistence type="predicted"/>
<evidence type="ECO:0000313" key="1">
    <source>
        <dbReference type="EMBL" id="RPA74633.1"/>
    </source>
</evidence>
<evidence type="ECO:0008006" key="3">
    <source>
        <dbReference type="Google" id="ProtNLM"/>
    </source>
</evidence>
<protein>
    <recommendedName>
        <fullName evidence="3">Decapping nuclease</fullName>
    </recommendedName>
</protein>
<dbReference type="PANTHER" id="PTHR35179:SF2">
    <property type="entry name" value="START DOMAIN-CONTAINING PROTEIN"/>
    <property type="match status" value="1"/>
</dbReference>
<dbReference type="AlphaFoldDB" id="A0A3N4HLE4"/>
<evidence type="ECO:0000313" key="2">
    <source>
        <dbReference type="Proteomes" id="UP000275078"/>
    </source>
</evidence>
<reference evidence="1 2" key="1">
    <citation type="journal article" date="2018" name="Nat. Ecol. Evol.">
        <title>Pezizomycetes genomes reveal the molecular basis of ectomycorrhizal truffle lifestyle.</title>
        <authorList>
            <person name="Murat C."/>
            <person name="Payen T."/>
            <person name="Noel B."/>
            <person name="Kuo A."/>
            <person name="Morin E."/>
            <person name="Chen J."/>
            <person name="Kohler A."/>
            <person name="Krizsan K."/>
            <person name="Balestrini R."/>
            <person name="Da Silva C."/>
            <person name="Montanini B."/>
            <person name="Hainaut M."/>
            <person name="Levati E."/>
            <person name="Barry K.W."/>
            <person name="Belfiori B."/>
            <person name="Cichocki N."/>
            <person name="Clum A."/>
            <person name="Dockter R.B."/>
            <person name="Fauchery L."/>
            <person name="Guy J."/>
            <person name="Iotti M."/>
            <person name="Le Tacon F."/>
            <person name="Lindquist E.A."/>
            <person name="Lipzen A."/>
            <person name="Malagnac F."/>
            <person name="Mello A."/>
            <person name="Molinier V."/>
            <person name="Miyauchi S."/>
            <person name="Poulain J."/>
            <person name="Riccioni C."/>
            <person name="Rubini A."/>
            <person name="Sitrit Y."/>
            <person name="Splivallo R."/>
            <person name="Traeger S."/>
            <person name="Wang M."/>
            <person name="Zifcakova L."/>
            <person name="Wipf D."/>
            <person name="Zambonelli A."/>
            <person name="Paolocci F."/>
            <person name="Nowrousian M."/>
            <person name="Ottonello S."/>
            <person name="Baldrian P."/>
            <person name="Spatafora J.W."/>
            <person name="Henrissat B."/>
            <person name="Nagy L.G."/>
            <person name="Aury J.M."/>
            <person name="Wincker P."/>
            <person name="Grigoriev I.V."/>
            <person name="Bonfante P."/>
            <person name="Martin F.M."/>
        </authorList>
    </citation>
    <scope>NUCLEOTIDE SEQUENCE [LARGE SCALE GENOMIC DNA]</scope>
    <source>
        <strain evidence="1 2">RN42</strain>
    </source>
</reference>
<dbReference type="OrthoDB" id="5393654at2759"/>
<dbReference type="EMBL" id="ML119784">
    <property type="protein sequence ID" value="RPA74633.1"/>
    <property type="molecule type" value="Genomic_DNA"/>
</dbReference>
<gene>
    <name evidence="1" type="ORF">BJ508DRAFT_366103</name>
</gene>